<dbReference type="PANTHER" id="PTHR22950">
    <property type="entry name" value="AMINO ACID TRANSPORTER"/>
    <property type="match status" value="1"/>
</dbReference>
<comment type="subcellular location">
    <subcellularLocation>
        <location evidence="1">Membrane</location>
        <topology evidence="1">Multi-pass membrane protein</topology>
    </subcellularLocation>
</comment>
<sequence>MGFGNKEASKTRKPPILPPAKEDTPLITKPNNNNNINDNGNPLSSQSKTFANVFIAIVGAGVLGLPYAFKRTGWIMSLLMLFSVAALTHYCMMLLVHTRRKLQSLPGDFSKINSFGDLGFAVCGSVGRFVADVMIVLSQAGFCVGYLIFIANTLANLFDMSSQIIGLSAKSFYIWGCFPFQLGLNSIATLTHLAPLSIFADLVDLGAMGVVIVEDILIMMKNRPQVNAFGGLSVFFYGMGVAVYAFEGIGMVLPLESEMKDKDKFGGILGLSMALISLLYGAFGVLGYFAFGNETKDIITANLGAGLISSLVQLGLCINLFFTFPLMMHPVYEIVERRFWGGRYCLWLRWVLVLAVSLVALLVPNFADFMSLVGSSICCGLGFVLPALFHLLVFKEEMDWKGWSVDIAIVTIGVVLAVSGTWYALMEIFSVKV</sequence>
<feature type="transmembrane region" description="Helical" evidence="8">
    <location>
        <begin position="232"/>
        <end position="253"/>
    </location>
</feature>
<dbReference type="eggNOG" id="KOG1304">
    <property type="taxonomic scope" value="Eukaryota"/>
</dbReference>
<reference evidence="11" key="1">
    <citation type="journal article" date="2010" name="Nat. Biotechnol.">
        <title>Draft genome sequence of the oilseed species Ricinus communis.</title>
        <authorList>
            <person name="Chan A.P."/>
            <person name="Crabtree J."/>
            <person name="Zhao Q."/>
            <person name="Lorenzi H."/>
            <person name="Orvis J."/>
            <person name="Puiu D."/>
            <person name="Melake-Berhan A."/>
            <person name="Jones K.M."/>
            <person name="Redman J."/>
            <person name="Chen G."/>
            <person name="Cahoon E.B."/>
            <person name="Gedil M."/>
            <person name="Stanke M."/>
            <person name="Haas B.J."/>
            <person name="Wortman J.R."/>
            <person name="Fraser-Liggett C.M."/>
            <person name="Ravel J."/>
            <person name="Rabinowicz P.D."/>
        </authorList>
    </citation>
    <scope>NUCLEOTIDE SEQUENCE [LARGE SCALE GENOMIC DNA]</scope>
    <source>
        <strain evidence="11">cv. Hale</strain>
    </source>
</reference>
<evidence type="ECO:0000256" key="2">
    <source>
        <dbReference type="ARBA" id="ARBA00022448"/>
    </source>
</evidence>
<evidence type="ECO:0000259" key="9">
    <source>
        <dbReference type="Pfam" id="PF01490"/>
    </source>
</evidence>
<dbReference type="AlphaFoldDB" id="B9SMC5"/>
<dbReference type="GO" id="GO:0015804">
    <property type="term" value="P:neutral amino acid transport"/>
    <property type="evidence" value="ECO:0000318"/>
    <property type="project" value="GO_Central"/>
</dbReference>
<dbReference type="Proteomes" id="UP000008311">
    <property type="component" value="Unassembled WGS sequence"/>
</dbReference>
<evidence type="ECO:0000256" key="6">
    <source>
        <dbReference type="ARBA" id="ARBA00023136"/>
    </source>
</evidence>
<feature type="transmembrane region" description="Helical" evidence="8">
    <location>
        <begin position="303"/>
        <end position="324"/>
    </location>
</feature>
<feature type="compositionally biased region" description="Low complexity" evidence="7">
    <location>
        <begin position="31"/>
        <end position="41"/>
    </location>
</feature>
<dbReference type="STRING" id="3988.B9SMC5"/>
<feature type="region of interest" description="Disordered" evidence="7">
    <location>
        <begin position="1"/>
        <end position="41"/>
    </location>
</feature>
<dbReference type="FunCoup" id="B9SMC5">
    <property type="interactions" value="737"/>
</dbReference>
<dbReference type="EMBL" id="EQ974028">
    <property type="protein sequence ID" value="EEF35246.1"/>
    <property type="molecule type" value="Genomic_DNA"/>
</dbReference>
<evidence type="ECO:0000256" key="3">
    <source>
        <dbReference type="ARBA" id="ARBA00022692"/>
    </source>
</evidence>
<keyword evidence="6 8" id="KW-0472">Membrane</keyword>
<dbReference type="GO" id="GO:0015175">
    <property type="term" value="F:neutral L-amino acid transmembrane transporter activity"/>
    <property type="evidence" value="ECO:0000318"/>
    <property type="project" value="GO_Central"/>
</dbReference>
<feature type="transmembrane region" description="Helical" evidence="8">
    <location>
        <begin position="75"/>
        <end position="96"/>
    </location>
</feature>
<dbReference type="PANTHER" id="PTHR22950:SF529">
    <property type="entry name" value="AMINO ACID TRANSPORTER AVT3B"/>
    <property type="match status" value="1"/>
</dbReference>
<feature type="transmembrane region" description="Helical" evidence="8">
    <location>
        <begin position="344"/>
        <end position="363"/>
    </location>
</feature>
<feature type="transmembrane region" description="Helical" evidence="8">
    <location>
        <begin position="172"/>
        <end position="190"/>
    </location>
</feature>
<evidence type="ECO:0000256" key="1">
    <source>
        <dbReference type="ARBA" id="ARBA00004141"/>
    </source>
</evidence>
<feature type="transmembrane region" description="Helical" evidence="8">
    <location>
        <begin position="202"/>
        <end position="220"/>
    </location>
</feature>
<dbReference type="InterPro" id="IPR013057">
    <property type="entry name" value="AA_transpt_TM"/>
</dbReference>
<dbReference type="GO" id="GO:0005774">
    <property type="term" value="C:vacuolar membrane"/>
    <property type="evidence" value="ECO:0000318"/>
    <property type="project" value="GO_Central"/>
</dbReference>
<dbReference type="GO" id="GO:0015179">
    <property type="term" value="F:L-amino acid transmembrane transporter activity"/>
    <property type="evidence" value="ECO:0000318"/>
    <property type="project" value="GO_Central"/>
</dbReference>
<evidence type="ECO:0000256" key="5">
    <source>
        <dbReference type="ARBA" id="ARBA00022989"/>
    </source>
</evidence>
<evidence type="ECO:0000313" key="10">
    <source>
        <dbReference type="EMBL" id="EEF35246.1"/>
    </source>
</evidence>
<keyword evidence="3 8" id="KW-0812">Transmembrane</keyword>
<feature type="transmembrane region" description="Helical" evidence="8">
    <location>
        <begin position="265"/>
        <end position="291"/>
    </location>
</feature>
<evidence type="ECO:0000256" key="8">
    <source>
        <dbReference type="SAM" id="Phobius"/>
    </source>
</evidence>
<organism evidence="10 11">
    <name type="scientific">Ricinus communis</name>
    <name type="common">Castor bean</name>
    <dbReference type="NCBI Taxonomy" id="3988"/>
    <lineage>
        <taxon>Eukaryota</taxon>
        <taxon>Viridiplantae</taxon>
        <taxon>Streptophyta</taxon>
        <taxon>Embryophyta</taxon>
        <taxon>Tracheophyta</taxon>
        <taxon>Spermatophyta</taxon>
        <taxon>Magnoliopsida</taxon>
        <taxon>eudicotyledons</taxon>
        <taxon>Gunneridae</taxon>
        <taxon>Pentapetalae</taxon>
        <taxon>rosids</taxon>
        <taxon>fabids</taxon>
        <taxon>Malpighiales</taxon>
        <taxon>Euphorbiaceae</taxon>
        <taxon>Acalyphoideae</taxon>
        <taxon>Acalypheae</taxon>
        <taxon>Ricinus</taxon>
    </lineage>
</organism>
<keyword evidence="4" id="KW-0029">Amino-acid transport</keyword>
<feature type="transmembrane region" description="Helical" evidence="8">
    <location>
        <begin position="129"/>
        <end position="152"/>
    </location>
</feature>
<feature type="transmembrane region" description="Helical" evidence="8">
    <location>
        <begin position="369"/>
        <end position="393"/>
    </location>
</feature>
<dbReference type="OMA" id="SAMYVPN"/>
<accession>B9SMC5</accession>
<protein>
    <submittedName>
        <fullName evidence="10">Amino acid transporter, putative</fullName>
    </submittedName>
</protein>
<keyword evidence="11" id="KW-1185">Reference proteome</keyword>
<dbReference type="Pfam" id="PF01490">
    <property type="entry name" value="Aa_trans"/>
    <property type="match status" value="1"/>
</dbReference>
<feature type="transmembrane region" description="Helical" evidence="8">
    <location>
        <begin position="405"/>
        <end position="425"/>
    </location>
</feature>
<gene>
    <name evidence="10" type="ORF">RCOM_0600380</name>
</gene>
<dbReference type="InParanoid" id="B9SMC5"/>
<dbReference type="OrthoDB" id="40134at2759"/>
<keyword evidence="2" id="KW-0813">Transport</keyword>
<evidence type="ECO:0000256" key="7">
    <source>
        <dbReference type="SAM" id="MobiDB-lite"/>
    </source>
</evidence>
<evidence type="ECO:0000313" key="11">
    <source>
        <dbReference type="Proteomes" id="UP000008311"/>
    </source>
</evidence>
<evidence type="ECO:0000256" key="4">
    <source>
        <dbReference type="ARBA" id="ARBA00022970"/>
    </source>
</evidence>
<dbReference type="GO" id="GO:0003333">
    <property type="term" value="P:amino acid transmembrane transport"/>
    <property type="evidence" value="ECO:0000318"/>
    <property type="project" value="GO_Central"/>
</dbReference>
<proteinExistence type="predicted"/>
<feature type="transmembrane region" description="Helical" evidence="8">
    <location>
        <begin position="50"/>
        <end position="69"/>
    </location>
</feature>
<keyword evidence="5 8" id="KW-1133">Transmembrane helix</keyword>
<name>B9SMC5_RICCO</name>
<dbReference type="KEGG" id="rcu:8281445"/>
<feature type="domain" description="Amino acid transporter transmembrane" evidence="9">
    <location>
        <begin position="45"/>
        <end position="424"/>
    </location>
</feature>